<dbReference type="EMBL" id="JAEHOC010000001">
    <property type="protein sequence ID" value="KAG2446138.1"/>
    <property type="molecule type" value="Genomic_DNA"/>
</dbReference>
<proteinExistence type="predicted"/>
<feature type="region of interest" description="Disordered" evidence="1">
    <location>
        <begin position="276"/>
        <end position="328"/>
    </location>
</feature>
<feature type="region of interest" description="Disordered" evidence="1">
    <location>
        <begin position="514"/>
        <end position="549"/>
    </location>
</feature>
<gene>
    <name evidence="3" type="ORF">HXX76_000735</name>
</gene>
<comment type="caution">
    <text evidence="3">The sequence shown here is derived from an EMBL/GenBank/DDBJ whole genome shotgun (WGS) entry which is preliminary data.</text>
</comment>
<dbReference type="Proteomes" id="UP000650467">
    <property type="component" value="Unassembled WGS sequence"/>
</dbReference>
<feature type="compositionally biased region" description="Pro residues" evidence="1">
    <location>
        <begin position="245"/>
        <end position="254"/>
    </location>
</feature>
<keyword evidence="2" id="KW-0732">Signal</keyword>
<evidence type="ECO:0000313" key="4">
    <source>
        <dbReference type="Proteomes" id="UP000650467"/>
    </source>
</evidence>
<reference evidence="3" key="1">
    <citation type="journal article" date="2020" name="bioRxiv">
        <title>Comparative genomics of Chlamydomonas.</title>
        <authorList>
            <person name="Craig R.J."/>
            <person name="Hasan A.R."/>
            <person name="Ness R.W."/>
            <person name="Keightley P.D."/>
        </authorList>
    </citation>
    <scope>NUCLEOTIDE SEQUENCE</scope>
    <source>
        <strain evidence="3">SAG 7.73</strain>
    </source>
</reference>
<feature type="chain" id="PRO_5032564985" description="DUF1996 domain-containing protein" evidence="2">
    <location>
        <begin position="19"/>
        <end position="846"/>
    </location>
</feature>
<feature type="compositionally biased region" description="Low complexity" evidence="1">
    <location>
        <begin position="773"/>
        <end position="786"/>
    </location>
</feature>
<feature type="compositionally biased region" description="Low complexity" evidence="1">
    <location>
        <begin position="533"/>
        <end position="549"/>
    </location>
</feature>
<sequence length="846" mass="81983">MLFGWLFYLGASVVPAAAEESGPSRAHVHSYVSNGITFTFVPFPMTSSGASRWCAVTSSRLAPVPLLEPDVMLWLAQQALRITPGLLQADIGASATGLEGSSDQQSDAAVLDPAAMAAAPAALGPPGSPLATAGQQLQEQVVWMGDLPLPLEMLAWCPGTSAQAAPAPGPPSGEAAAASCRPAVAAVLGSTPCWARYACDDARTPSLTAPFLCASLPPGSADADTIVAYSGVADGGYGGMTGDDSPPPTAPPPQGGADSGVGGVLGLAWRQAWRASTQEGVLATPSPPSPPSSSPTRASTPGPPSPPPASNAASSNTPRAPPLPAPGCPGPDGSLAGCAAIWKLGDPFVGLAQVMRDNGIMASPPPPGQQPPAPPRQSWLASSKGAYAVLAVATFCGALVVMAVALAAYLDLFPAAKLPAVEAVAAAADAGAAAGAAGGSVGAAAAPSATAAEDAPASAASAPGAAGGGTGGGRGQSDTAAAVMPGGGSSPGSAEDRAAGRYIILPRSSRTISACGSEATARTSPAASDPRTSANSINSNSPSSNRSRALSVHVPLRALVIDDADDGGGCGNNTRGTVALAPSVAARSAWCADGSDGDIVPGLPPSVVDAARSSYSWRRRGGGSWRDRGGASSSGIRGSSSGSPSGGAVGSAAGVAGSVCVIQRTHGHSDDGRSAAAVAHWATVGASAASAYTAATEAAALPPNAVASPGGGAAPCLPAVPSAADEALPPGAAAAATAAAGMPQPLLAQGTGASSPGSRRSLRASAPTSGNASKSSMGGTGSSSAGQPVAAAAAAGTAMAPATANGDGTFSLYADLLAESLELRRRRRSCVAMELRAETPRGGDKV</sequence>
<evidence type="ECO:0000256" key="2">
    <source>
        <dbReference type="SAM" id="SignalP"/>
    </source>
</evidence>
<dbReference type="OrthoDB" id="10661004at2759"/>
<evidence type="ECO:0000256" key="1">
    <source>
        <dbReference type="SAM" id="MobiDB-lite"/>
    </source>
</evidence>
<dbReference type="AlphaFoldDB" id="A0A836B399"/>
<feature type="region of interest" description="Disordered" evidence="1">
    <location>
        <begin position="745"/>
        <end position="786"/>
    </location>
</feature>
<evidence type="ECO:0000313" key="3">
    <source>
        <dbReference type="EMBL" id="KAG2446138.1"/>
    </source>
</evidence>
<accession>A0A836B399</accession>
<feature type="compositionally biased region" description="Polar residues" evidence="1">
    <location>
        <begin position="514"/>
        <end position="532"/>
    </location>
</feature>
<feature type="signal peptide" evidence="2">
    <location>
        <begin position="1"/>
        <end position="18"/>
    </location>
</feature>
<protein>
    <recommendedName>
        <fullName evidence="5">DUF1996 domain-containing protein</fullName>
    </recommendedName>
</protein>
<name>A0A836B399_CHLIN</name>
<evidence type="ECO:0008006" key="5">
    <source>
        <dbReference type="Google" id="ProtNLM"/>
    </source>
</evidence>
<organism evidence="3 4">
    <name type="scientific">Chlamydomonas incerta</name>
    <dbReference type="NCBI Taxonomy" id="51695"/>
    <lineage>
        <taxon>Eukaryota</taxon>
        <taxon>Viridiplantae</taxon>
        <taxon>Chlorophyta</taxon>
        <taxon>core chlorophytes</taxon>
        <taxon>Chlorophyceae</taxon>
        <taxon>CS clade</taxon>
        <taxon>Chlamydomonadales</taxon>
        <taxon>Chlamydomonadaceae</taxon>
        <taxon>Chlamydomonas</taxon>
    </lineage>
</organism>
<keyword evidence="4" id="KW-1185">Reference proteome</keyword>
<feature type="region of interest" description="Disordered" evidence="1">
    <location>
        <begin position="237"/>
        <end position="262"/>
    </location>
</feature>
<feature type="compositionally biased region" description="Pro residues" evidence="1">
    <location>
        <begin position="319"/>
        <end position="328"/>
    </location>
</feature>
<feature type="region of interest" description="Disordered" evidence="1">
    <location>
        <begin position="359"/>
        <end position="378"/>
    </location>
</feature>
<feature type="region of interest" description="Disordered" evidence="1">
    <location>
        <begin position="615"/>
        <end position="649"/>
    </location>
</feature>
<feature type="compositionally biased region" description="Gly residues" evidence="1">
    <location>
        <begin position="465"/>
        <end position="475"/>
    </location>
</feature>
<feature type="compositionally biased region" description="Low complexity" evidence="1">
    <location>
        <begin position="630"/>
        <end position="643"/>
    </location>
</feature>
<feature type="compositionally biased region" description="Pro residues" evidence="1">
    <location>
        <begin position="363"/>
        <end position="375"/>
    </location>
</feature>
<feature type="region of interest" description="Disordered" evidence="1">
    <location>
        <begin position="456"/>
        <end position="495"/>
    </location>
</feature>